<keyword evidence="3 10" id="KW-0328">Glycosyltransferase</keyword>
<evidence type="ECO:0000256" key="10">
    <source>
        <dbReference type="HAMAP-Rule" id="MF_00033"/>
    </source>
</evidence>
<dbReference type="KEGG" id="toc:Toce_0952"/>
<comment type="pathway">
    <text evidence="10">Cell wall biogenesis; peptidoglycan biosynthesis.</text>
</comment>
<dbReference type="SUPFAM" id="SSF53756">
    <property type="entry name" value="UDP-Glycosyltransferase/glycogen phosphorylase"/>
    <property type="match status" value="1"/>
</dbReference>
<feature type="binding site" evidence="10">
    <location>
        <position position="167"/>
    </location>
    <ligand>
        <name>UDP-N-acetyl-alpha-D-glucosamine</name>
        <dbReference type="ChEBI" id="CHEBI:57705"/>
    </ligand>
</feature>
<comment type="function">
    <text evidence="10">Cell wall formation. Catalyzes the transfer of a GlcNAc subunit on undecaprenyl-pyrophosphoryl-MurNAc-pentapeptide (lipid intermediate I) to form undecaprenyl-pyrophosphoryl-MurNAc-(pentapeptide)GlcNAc (lipid intermediate II).</text>
</comment>
<evidence type="ECO:0000313" key="13">
    <source>
        <dbReference type="EMBL" id="ADL07714.1"/>
    </source>
</evidence>
<keyword evidence="5 10" id="KW-0133">Cell shape</keyword>
<dbReference type="NCBIfam" id="TIGR01133">
    <property type="entry name" value="murG"/>
    <property type="match status" value="1"/>
</dbReference>
<evidence type="ECO:0000259" key="11">
    <source>
        <dbReference type="Pfam" id="PF03033"/>
    </source>
</evidence>
<keyword evidence="6 10" id="KW-0573">Peptidoglycan synthesis</keyword>
<dbReference type="EC" id="2.4.1.227" evidence="10"/>
<dbReference type="GO" id="GO:0005886">
    <property type="term" value="C:plasma membrane"/>
    <property type="evidence" value="ECO:0007669"/>
    <property type="project" value="UniProtKB-SubCell"/>
</dbReference>
<comment type="caution">
    <text evidence="10">Lacks conserved residue(s) required for the propagation of feature annotation.</text>
</comment>
<dbReference type="CAZy" id="GT28">
    <property type="family name" value="Glycosyltransferase Family 28"/>
</dbReference>
<dbReference type="InterPro" id="IPR004276">
    <property type="entry name" value="GlycoTrans_28_N"/>
</dbReference>
<organism evidence="13 14">
    <name type="scientific">Thermosediminibacter oceani (strain ATCC BAA-1034 / DSM 16646 / JW/IW-1228P)</name>
    <dbReference type="NCBI Taxonomy" id="555079"/>
    <lineage>
        <taxon>Bacteria</taxon>
        <taxon>Bacillati</taxon>
        <taxon>Bacillota</taxon>
        <taxon>Clostridia</taxon>
        <taxon>Thermosediminibacterales</taxon>
        <taxon>Thermosediminibacteraceae</taxon>
        <taxon>Thermosediminibacter</taxon>
    </lineage>
</organism>
<reference evidence="13 14" key="1">
    <citation type="journal article" date="2010" name="Stand. Genomic Sci.">
        <title>Complete genome sequence of Thermosediminibacter oceani type strain (JW/IW-1228P).</title>
        <authorList>
            <person name="Pitluck S."/>
            <person name="Yasawong M."/>
            <person name="Munk C."/>
            <person name="Nolan M."/>
            <person name="Lapidus A."/>
            <person name="Lucas S."/>
            <person name="Glavina Del Rio T."/>
            <person name="Tice H."/>
            <person name="Cheng J.F."/>
            <person name="Bruce D."/>
            <person name="Detter C."/>
            <person name="Tapia R."/>
            <person name="Han C."/>
            <person name="Goodwin L."/>
            <person name="Liolios K."/>
            <person name="Ivanova N."/>
            <person name="Mavromatis K."/>
            <person name="Mikhailova N."/>
            <person name="Pati A."/>
            <person name="Chen A."/>
            <person name="Palaniappan K."/>
            <person name="Land M."/>
            <person name="Hauser L."/>
            <person name="Chang Y.J."/>
            <person name="Jeffries C.D."/>
            <person name="Rohde M."/>
            <person name="Spring S."/>
            <person name="Sikorski J."/>
            <person name="Goker M."/>
            <person name="Woyke T."/>
            <person name="Bristow J."/>
            <person name="Eisen J.A."/>
            <person name="Markowitz V."/>
            <person name="Hugenholtz P."/>
            <person name="Kyrpides N.C."/>
            <person name="Klenk H.P."/>
        </authorList>
    </citation>
    <scope>NUCLEOTIDE SEQUENCE [LARGE SCALE GENOMIC DNA]</scope>
    <source>
        <strain evidence="14">ATCC BAA-1034 / DSM 16646 / JW/IW-1228P</strain>
    </source>
</reference>
<feature type="binding site" evidence="10">
    <location>
        <begin position="12"/>
        <end position="14"/>
    </location>
    <ligand>
        <name>UDP-N-acetyl-alpha-D-glucosamine</name>
        <dbReference type="ChEBI" id="CHEBI:57705"/>
    </ligand>
</feature>
<dbReference type="PANTHER" id="PTHR21015">
    <property type="entry name" value="UDP-N-ACETYLGLUCOSAMINE--N-ACETYLMURAMYL-(PENTAPEPTIDE) PYROPHOSPHORYL-UNDECAPRENOL N-ACETYLGLUCOSAMINE TRANSFERASE 1"/>
    <property type="match status" value="1"/>
</dbReference>
<dbReference type="InterPro" id="IPR007235">
    <property type="entry name" value="Glyco_trans_28_C"/>
</dbReference>
<feature type="domain" description="Glycosyl transferase family 28 C-terminal" evidence="12">
    <location>
        <begin position="191"/>
        <end position="361"/>
    </location>
</feature>
<evidence type="ECO:0000256" key="8">
    <source>
        <dbReference type="ARBA" id="ARBA00023306"/>
    </source>
</evidence>
<dbReference type="Pfam" id="PF04101">
    <property type="entry name" value="Glyco_tran_28_C"/>
    <property type="match status" value="1"/>
</dbReference>
<dbReference type="EMBL" id="CP002131">
    <property type="protein sequence ID" value="ADL07714.1"/>
    <property type="molecule type" value="Genomic_DNA"/>
</dbReference>
<dbReference type="eggNOG" id="COG0707">
    <property type="taxonomic scope" value="Bacteria"/>
</dbReference>
<dbReference type="GO" id="GO:0071555">
    <property type="term" value="P:cell wall organization"/>
    <property type="evidence" value="ECO:0007669"/>
    <property type="project" value="UniProtKB-KW"/>
</dbReference>
<sequence length="370" mass="40700">MLKKVIIAGGGTGGHIYPAIAIGRGLKNRFPDAEILFVGTERGLENDLVPKAGFTLKKIRAKGFKRKLTLDNLITIKEVIMGGIESLILLKKEKPDLVIGTGGYVAGPVVFFAALFNIPTFIHEQNVKPGVTNRILSRFVDKIAVSFSDSIKYFPQEKVVVTGNPIRPEIVSADRMKALKELDLDPEKPVILSFGGSQGARRINEAMMDLIERIGDESSFQLFHITGQKNYEEFIQKLENKGINPRTLGNIKIRPYVYDMHNAIAAADLVISRAGAITIAELTAAGKPAILVPLPTAADRHQDYNANLMKKNGAAVVVKDWDLSGEKLHSIIRDLVFDRERLQKMSAASKSLGKPDALDRILDEIILLLN</sequence>
<dbReference type="GO" id="GO:0008360">
    <property type="term" value="P:regulation of cell shape"/>
    <property type="evidence" value="ECO:0007669"/>
    <property type="project" value="UniProtKB-KW"/>
</dbReference>
<keyword evidence="2 10" id="KW-0132">Cell division</keyword>
<dbReference type="GO" id="GO:0051991">
    <property type="term" value="F:UDP-N-acetyl-D-glucosamine:N-acetylmuramoyl-L-alanyl-D-glutamyl-meso-2,6-diaminopimelyl-D-alanyl-D-alanine-diphosphoundecaprenol 4-beta-N-acetylglucosaminlytransferase activity"/>
    <property type="evidence" value="ECO:0007669"/>
    <property type="project" value="RHEA"/>
</dbReference>
<comment type="catalytic activity">
    <reaction evidence="10">
        <text>di-trans,octa-cis-undecaprenyl diphospho-N-acetyl-alpha-D-muramoyl-L-alanyl-D-glutamyl-meso-2,6-diaminopimeloyl-D-alanyl-D-alanine + UDP-N-acetyl-alpha-D-glucosamine = di-trans,octa-cis-undecaprenyl diphospho-[N-acetyl-alpha-D-glucosaminyl-(1-&gt;4)]-N-acetyl-alpha-D-muramoyl-L-alanyl-D-glutamyl-meso-2,6-diaminopimeloyl-D-alanyl-D-alanine + UDP + H(+)</text>
        <dbReference type="Rhea" id="RHEA:31227"/>
        <dbReference type="ChEBI" id="CHEBI:15378"/>
        <dbReference type="ChEBI" id="CHEBI:57705"/>
        <dbReference type="ChEBI" id="CHEBI:58223"/>
        <dbReference type="ChEBI" id="CHEBI:61387"/>
        <dbReference type="ChEBI" id="CHEBI:61388"/>
        <dbReference type="EC" id="2.4.1.227"/>
    </reaction>
</comment>
<keyword evidence="14" id="KW-1185">Reference proteome</keyword>
<evidence type="ECO:0000256" key="6">
    <source>
        <dbReference type="ARBA" id="ARBA00022984"/>
    </source>
</evidence>
<evidence type="ECO:0000259" key="12">
    <source>
        <dbReference type="Pfam" id="PF04101"/>
    </source>
</evidence>
<dbReference type="GO" id="GO:0009252">
    <property type="term" value="P:peptidoglycan biosynthetic process"/>
    <property type="evidence" value="ECO:0007669"/>
    <property type="project" value="UniProtKB-UniRule"/>
</dbReference>
<feature type="binding site" evidence="10">
    <location>
        <position position="126"/>
    </location>
    <ligand>
        <name>UDP-N-acetyl-alpha-D-glucosamine</name>
        <dbReference type="ChEBI" id="CHEBI:57705"/>
    </ligand>
</feature>
<evidence type="ECO:0000256" key="5">
    <source>
        <dbReference type="ARBA" id="ARBA00022960"/>
    </source>
</evidence>
<dbReference type="CDD" id="cd03785">
    <property type="entry name" value="GT28_MurG"/>
    <property type="match status" value="1"/>
</dbReference>
<dbReference type="PANTHER" id="PTHR21015:SF22">
    <property type="entry name" value="GLYCOSYLTRANSFERASE"/>
    <property type="match status" value="1"/>
</dbReference>
<evidence type="ECO:0000256" key="7">
    <source>
        <dbReference type="ARBA" id="ARBA00023136"/>
    </source>
</evidence>
<evidence type="ECO:0000256" key="2">
    <source>
        <dbReference type="ARBA" id="ARBA00022618"/>
    </source>
</evidence>
<gene>
    <name evidence="10" type="primary">murG</name>
    <name evidence="13" type="ordered locus">Toce_0952</name>
</gene>
<protein>
    <recommendedName>
        <fullName evidence="10">UDP-N-acetylglucosamine--N-acetylmuramyl-(pentapeptide) pyrophosphoryl-undecaprenol N-acetylglucosamine transferase</fullName>
        <ecNumber evidence="10">2.4.1.227</ecNumber>
    </recommendedName>
    <alternativeName>
        <fullName evidence="10">Undecaprenyl-PP-MurNAc-pentapeptide-UDPGlcNAc GlcNAc transferase</fullName>
    </alternativeName>
</protein>
<keyword evidence="4 10" id="KW-0808">Transferase</keyword>
<dbReference type="RefSeq" id="WP_013275756.1">
    <property type="nucleotide sequence ID" value="NC_014377.1"/>
</dbReference>
<keyword evidence="7 10" id="KW-0472">Membrane</keyword>
<evidence type="ECO:0000256" key="4">
    <source>
        <dbReference type="ARBA" id="ARBA00022679"/>
    </source>
</evidence>
<dbReference type="Gene3D" id="3.40.50.2000">
    <property type="entry name" value="Glycogen Phosphorylase B"/>
    <property type="match status" value="2"/>
</dbReference>
<keyword evidence="1 10" id="KW-1003">Cell membrane</keyword>
<dbReference type="STRING" id="555079.Toce_0952"/>
<name>D9S2T7_THEOJ</name>
<dbReference type="Pfam" id="PF03033">
    <property type="entry name" value="Glyco_transf_28"/>
    <property type="match status" value="1"/>
</dbReference>
<dbReference type="InterPro" id="IPR006009">
    <property type="entry name" value="GlcNAc_MurG"/>
</dbReference>
<evidence type="ECO:0000256" key="3">
    <source>
        <dbReference type="ARBA" id="ARBA00022676"/>
    </source>
</evidence>
<dbReference type="Proteomes" id="UP000000272">
    <property type="component" value="Chromosome"/>
</dbReference>
<dbReference type="AlphaFoldDB" id="D9S2T7"/>
<proteinExistence type="inferred from homology"/>
<evidence type="ECO:0000313" key="14">
    <source>
        <dbReference type="Proteomes" id="UP000000272"/>
    </source>
</evidence>
<dbReference type="GO" id="GO:0051301">
    <property type="term" value="P:cell division"/>
    <property type="evidence" value="ECO:0007669"/>
    <property type="project" value="UniProtKB-KW"/>
</dbReference>
<accession>D9S2T7</accession>
<comment type="similarity">
    <text evidence="10">Belongs to the glycosyltransferase 28 family. MurG subfamily.</text>
</comment>
<dbReference type="GO" id="GO:0005975">
    <property type="term" value="P:carbohydrate metabolic process"/>
    <property type="evidence" value="ECO:0007669"/>
    <property type="project" value="InterPro"/>
</dbReference>
<feature type="binding site" evidence="10">
    <location>
        <position position="302"/>
    </location>
    <ligand>
        <name>UDP-N-acetyl-alpha-D-glucosamine</name>
        <dbReference type="ChEBI" id="CHEBI:57705"/>
    </ligand>
</feature>
<keyword evidence="8 10" id="KW-0131">Cell cycle</keyword>
<dbReference type="OrthoDB" id="9808936at2"/>
<feature type="domain" description="Glycosyltransferase family 28 N-terminal" evidence="11">
    <location>
        <begin position="5"/>
        <end position="144"/>
    </location>
</feature>
<dbReference type="UniPathway" id="UPA00219"/>
<evidence type="ECO:0000256" key="9">
    <source>
        <dbReference type="ARBA" id="ARBA00023316"/>
    </source>
</evidence>
<dbReference type="GO" id="GO:0050511">
    <property type="term" value="F:undecaprenyldiphospho-muramoylpentapeptide beta-N-acetylglucosaminyltransferase activity"/>
    <property type="evidence" value="ECO:0007669"/>
    <property type="project" value="UniProtKB-UniRule"/>
</dbReference>
<dbReference type="HOGENOM" id="CLU_037404_0_1_9"/>
<evidence type="ECO:0000256" key="1">
    <source>
        <dbReference type="ARBA" id="ARBA00022475"/>
    </source>
</evidence>
<feature type="binding site" evidence="10">
    <location>
        <position position="197"/>
    </location>
    <ligand>
        <name>UDP-N-acetyl-alpha-D-glucosamine</name>
        <dbReference type="ChEBI" id="CHEBI:57705"/>
    </ligand>
</feature>
<keyword evidence="9 10" id="KW-0961">Cell wall biogenesis/degradation</keyword>
<comment type="subcellular location">
    <subcellularLocation>
        <location evidence="10">Cell membrane</location>
        <topology evidence="10">Peripheral membrane protein</topology>
        <orientation evidence="10">Cytoplasmic side</orientation>
    </subcellularLocation>
</comment>
<dbReference type="HAMAP" id="MF_00033">
    <property type="entry name" value="MurG"/>
    <property type="match status" value="1"/>
</dbReference>